<dbReference type="RefSeq" id="WP_088259733.1">
    <property type="nucleotide sequence ID" value="NZ_NIDE01000017.1"/>
</dbReference>
<organism evidence="3 4">
    <name type="scientific">Fimbriiglobus ruber</name>
    <dbReference type="NCBI Taxonomy" id="1908690"/>
    <lineage>
        <taxon>Bacteria</taxon>
        <taxon>Pseudomonadati</taxon>
        <taxon>Planctomycetota</taxon>
        <taxon>Planctomycetia</taxon>
        <taxon>Gemmatales</taxon>
        <taxon>Gemmataceae</taxon>
        <taxon>Fimbriiglobus</taxon>
    </lineage>
</organism>
<dbReference type="EMBL" id="NIDE01000017">
    <property type="protein sequence ID" value="OWK36781.1"/>
    <property type="molecule type" value="Genomic_DNA"/>
</dbReference>
<evidence type="ECO:0000259" key="2">
    <source>
        <dbReference type="Pfam" id="PF04168"/>
    </source>
</evidence>
<dbReference type="PANTHER" id="PTHR34595">
    <property type="entry name" value="BLR5612 PROTEIN"/>
    <property type="match status" value="1"/>
</dbReference>
<evidence type="ECO:0000313" key="4">
    <source>
        <dbReference type="Proteomes" id="UP000214646"/>
    </source>
</evidence>
<protein>
    <submittedName>
        <fullName evidence="3">Protein containing domains DUF403</fullName>
    </submittedName>
</protein>
<dbReference type="InterPro" id="IPR051680">
    <property type="entry name" value="ATP-dep_Glu-Cys_Ligase-2"/>
</dbReference>
<dbReference type="PANTHER" id="PTHR34595:SF7">
    <property type="entry name" value="SLL1039 PROTEIN"/>
    <property type="match status" value="1"/>
</dbReference>
<evidence type="ECO:0000313" key="3">
    <source>
        <dbReference type="EMBL" id="OWK36781.1"/>
    </source>
</evidence>
<sequence length="342" mass="39020">MISRVAEHCFWMSRYLERAENTARILEVNYTLLLDFHVPTDQQWRPLLIISGIHDYAQPATADNVQNFMTWDAENPFSIVSSLAAARENARIIREVISGEMWERMNYYHLWMHSPAARELFETNRIEFYAQIRRINQLVHGICDATMAHGEPWEFFRFGKYLERTCQTARILDVKYHMLLLKAEDVGTPVDHAHWIAILMSCSGYEPFHKKPRIGAIDTGIAVAEFLIFDEQFPRSIRRCLSECLTAAAAISGDPVGKPLTDVDKKLYELATWVHGQTIQDVIKLGLHEALTIVVDGIHDVGKAIFQTYFDVSVVPAVTQKDKKPVRQTQTQTAGAQTQSQG</sequence>
<proteinExistence type="predicted"/>
<reference evidence="4" key="1">
    <citation type="submission" date="2017-06" db="EMBL/GenBank/DDBJ databases">
        <title>Genome analysis of Fimbriiglobus ruber SP5, the first member of the order Planctomycetales with confirmed chitinolytic capability.</title>
        <authorList>
            <person name="Ravin N.V."/>
            <person name="Rakitin A.L."/>
            <person name="Ivanova A.A."/>
            <person name="Beletsky A.V."/>
            <person name="Kulichevskaya I.S."/>
            <person name="Mardanov A.V."/>
            <person name="Dedysh S.N."/>
        </authorList>
    </citation>
    <scope>NUCLEOTIDE SEQUENCE [LARGE SCALE GENOMIC DNA]</scope>
    <source>
        <strain evidence="4">SP5</strain>
    </source>
</reference>
<feature type="region of interest" description="Disordered" evidence="1">
    <location>
        <begin position="323"/>
        <end position="342"/>
    </location>
</feature>
<feature type="domain" description="DUF403" evidence="2">
    <location>
        <begin position="1"/>
        <end position="310"/>
    </location>
</feature>
<comment type="caution">
    <text evidence="3">The sequence shown here is derived from an EMBL/GenBank/DDBJ whole genome shotgun (WGS) entry which is preliminary data.</text>
</comment>
<dbReference type="OrthoDB" id="9803532at2"/>
<dbReference type="Proteomes" id="UP000214646">
    <property type="component" value="Unassembled WGS sequence"/>
</dbReference>
<gene>
    <name evidence="3" type="ORF">FRUB_09344</name>
</gene>
<name>A0A225D5A3_9BACT</name>
<accession>A0A225D5A3</accession>
<evidence type="ECO:0000256" key="1">
    <source>
        <dbReference type="SAM" id="MobiDB-lite"/>
    </source>
</evidence>
<dbReference type="Pfam" id="PF04168">
    <property type="entry name" value="Alpha-E"/>
    <property type="match status" value="1"/>
</dbReference>
<keyword evidence="4" id="KW-1185">Reference proteome</keyword>
<feature type="compositionally biased region" description="Low complexity" evidence="1">
    <location>
        <begin position="328"/>
        <end position="342"/>
    </location>
</feature>
<dbReference type="AlphaFoldDB" id="A0A225D5A3"/>
<dbReference type="InterPro" id="IPR007296">
    <property type="entry name" value="DUF403"/>
</dbReference>